<keyword evidence="2" id="KW-1133">Transmembrane helix</keyword>
<dbReference type="EMBL" id="CANHGI010000002">
    <property type="protein sequence ID" value="CAI5442402.1"/>
    <property type="molecule type" value="Genomic_DNA"/>
</dbReference>
<comment type="caution">
    <text evidence="3">The sequence shown here is derived from an EMBL/GenBank/DDBJ whole genome shotgun (WGS) entry which is preliminary data.</text>
</comment>
<feature type="transmembrane region" description="Helical" evidence="2">
    <location>
        <begin position="6"/>
        <end position="21"/>
    </location>
</feature>
<keyword evidence="2" id="KW-0472">Membrane</keyword>
<dbReference type="Proteomes" id="UP001152747">
    <property type="component" value="Unassembled WGS sequence"/>
</dbReference>
<evidence type="ECO:0000313" key="4">
    <source>
        <dbReference type="Proteomes" id="UP001152747"/>
    </source>
</evidence>
<name>A0A9P1MWM2_9PELO</name>
<organism evidence="3 4">
    <name type="scientific">Caenorhabditis angaria</name>
    <dbReference type="NCBI Taxonomy" id="860376"/>
    <lineage>
        <taxon>Eukaryota</taxon>
        <taxon>Metazoa</taxon>
        <taxon>Ecdysozoa</taxon>
        <taxon>Nematoda</taxon>
        <taxon>Chromadorea</taxon>
        <taxon>Rhabditida</taxon>
        <taxon>Rhabditina</taxon>
        <taxon>Rhabditomorpha</taxon>
        <taxon>Rhabditoidea</taxon>
        <taxon>Rhabditidae</taxon>
        <taxon>Peloderinae</taxon>
        <taxon>Caenorhabditis</taxon>
    </lineage>
</organism>
<feature type="compositionally biased region" description="Basic and acidic residues" evidence="1">
    <location>
        <begin position="57"/>
        <end position="75"/>
    </location>
</feature>
<keyword evidence="4" id="KW-1185">Reference proteome</keyword>
<feature type="region of interest" description="Disordered" evidence="1">
    <location>
        <begin position="54"/>
        <end position="154"/>
    </location>
</feature>
<proteinExistence type="predicted"/>
<protein>
    <submittedName>
        <fullName evidence="3">Uncharacterized protein</fullName>
    </submittedName>
</protein>
<evidence type="ECO:0000256" key="2">
    <source>
        <dbReference type="SAM" id="Phobius"/>
    </source>
</evidence>
<evidence type="ECO:0000313" key="3">
    <source>
        <dbReference type="EMBL" id="CAI5442402.1"/>
    </source>
</evidence>
<gene>
    <name evidence="3" type="ORF">CAMP_LOCUS5039</name>
</gene>
<reference evidence="3" key="1">
    <citation type="submission" date="2022-11" db="EMBL/GenBank/DDBJ databases">
        <authorList>
            <person name="Kikuchi T."/>
        </authorList>
    </citation>
    <scope>NUCLEOTIDE SEQUENCE</scope>
    <source>
        <strain evidence="3">PS1010</strain>
    </source>
</reference>
<dbReference type="AlphaFoldDB" id="A0A9P1MWM2"/>
<accession>A0A9P1MWM2</accession>
<sequence>MVYIIFSFITIFVISIIVNCHKKNRSSRKSEAGKHKNEVTAVEEDPFAILKANLANQERKTQSDSLKDCSVKNEKNPLYNKSRETASQSAVSKMGGVSKNGGKQNDSKKQSLKKSGKGIQVEPTQQDDVVKNNNGRSVIRNSTLKVDPTQNSKM</sequence>
<keyword evidence="2" id="KW-0812">Transmembrane</keyword>
<feature type="compositionally biased region" description="Polar residues" evidence="1">
    <location>
        <begin position="122"/>
        <end position="154"/>
    </location>
</feature>
<evidence type="ECO:0000256" key="1">
    <source>
        <dbReference type="SAM" id="MobiDB-lite"/>
    </source>
</evidence>